<accession>A0ABP6LF82</accession>
<sequence>MRRLRISEHTEATVMKWKAGAAPEDRQLVEDLLEAIENLSSKKGRFNWKIDATDRTITVFNLPRGLRVLVRLWTDDPPSNPDQYDVVAIGYVDD</sequence>
<dbReference type="RefSeq" id="WP_344907004.1">
    <property type="nucleotide sequence ID" value="NZ_BAAAWD010000029.1"/>
</dbReference>
<protein>
    <submittedName>
        <fullName evidence="1">Uncharacterized protein</fullName>
    </submittedName>
</protein>
<keyword evidence="2" id="KW-1185">Reference proteome</keyword>
<gene>
    <name evidence="1" type="ORF">GCM10017559_79760</name>
</gene>
<dbReference type="Proteomes" id="UP001499930">
    <property type="component" value="Unassembled WGS sequence"/>
</dbReference>
<evidence type="ECO:0000313" key="2">
    <source>
        <dbReference type="Proteomes" id="UP001499930"/>
    </source>
</evidence>
<reference evidence="2" key="1">
    <citation type="journal article" date="2019" name="Int. J. Syst. Evol. Microbiol.">
        <title>The Global Catalogue of Microorganisms (GCM) 10K type strain sequencing project: providing services to taxonomists for standard genome sequencing and annotation.</title>
        <authorList>
            <consortium name="The Broad Institute Genomics Platform"/>
            <consortium name="The Broad Institute Genome Sequencing Center for Infectious Disease"/>
            <person name="Wu L."/>
            <person name="Ma J."/>
        </authorList>
    </citation>
    <scope>NUCLEOTIDE SEQUENCE [LARGE SCALE GENOMIC DNA]</scope>
    <source>
        <strain evidence="2">JCM 3106</strain>
    </source>
</reference>
<proteinExistence type="predicted"/>
<organism evidence="1 2">
    <name type="scientific">Streptosporangium longisporum</name>
    <dbReference type="NCBI Taxonomy" id="46187"/>
    <lineage>
        <taxon>Bacteria</taxon>
        <taxon>Bacillati</taxon>
        <taxon>Actinomycetota</taxon>
        <taxon>Actinomycetes</taxon>
        <taxon>Streptosporangiales</taxon>
        <taxon>Streptosporangiaceae</taxon>
        <taxon>Streptosporangium</taxon>
    </lineage>
</organism>
<name>A0ABP6LF82_9ACTN</name>
<comment type="caution">
    <text evidence="1">The sequence shown here is derived from an EMBL/GenBank/DDBJ whole genome shotgun (WGS) entry which is preliminary data.</text>
</comment>
<dbReference type="EMBL" id="BAAAWD010000029">
    <property type="protein sequence ID" value="GAA3039498.1"/>
    <property type="molecule type" value="Genomic_DNA"/>
</dbReference>
<evidence type="ECO:0000313" key="1">
    <source>
        <dbReference type="EMBL" id="GAA3039498.1"/>
    </source>
</evidence>